<dbReference type="GO" id="GO:0016787">
    <property type="term" value="F:hydrolase activity"/>
    <property type="evidence" value="ECO:0007669"/>
    <property type="project" value="UniProtKB-KW"/>
</dbReference>
<comment type="caution">
    <text evidence="4">The sequence shown here is derived from an EMBL/GenBank/DDBJ whole genome shotgun (WGS) entry which is preliminary data.</text>
</comment>
<evidence type="ECO:0000313" key="4">
    <source>
        <dbReference type="EMBL" id="RMY57785.1"/>
    </source>
</evidence>
<organism evidence="4 5">
    <name type="scientific">Hortaea werneckii</name>
    <name type="common">Black yeast</name>
    <name type="synonym">Cladosporium werneckii</name>
    <dbReference type="NCBI Taxonomy" id="91943"/>
    <lineage>
        <taxon>Eukaryota</taxon>
        <taxon>Fungi</taxon>
        <taxon>Dikarya</taxon>
        <taxon>Ascomycota</taxon>
        <taxon>Pezizomycotina</taxon>
        <taxon>Dothideomycetes</taxon>
        <taxon>Dothideomycetidae</taxon>
        <taxon>Mycosphaerellales</taxon>
        <taxon>Teratosphaeriaceae</taxon>
        <taxon>Hortaea</taxon>
    </lineage>
</organism>
<evidence type="ECO:0000256" key="1">
    <source>
        <dbReference type="ARBA" id="ARBA00022801"/>
    </source>
</evidence>
<keyword evidence="2" id="KW-0812">Transmembrane</keyword>
<dbReference type="InterPro" id="IPR050300">
    <property type="entry name" value="GDXG_lipolytic_enzyme"/>
</dbReference>
<protein>
    <recommendedName>
        <fullName evidence="3">Alpha/beta hydrolase fold-3 domain-containing protein</fullName>
    </recommendedName>
</protein>
<feature type="domain" description="Alpha/beta hydrolase fold-3" evidence="3">
    <location>
        <begin position="118"/>
        <end position="324"/>
    </location>
</feature>
<evidence type="ECO:0000259" key="3">
    <source>
        <dbReference type="Pfam" id="PF07859"/>
    </source>
</evidence>
<name>A0A3M7D075_HORWE</name>
<proteinExistence type="predicted"/>
<dbReference type="Proteomes" id="UP000270230">
    <property type="component" value="Unassembled WGS sequence"/>
</dbReference>
<gene>
    <name evidence="4" type="ORF">D0865_02948</name>
</gene>
<dbReference type="InterPro" id="IPR029058">
    <property type="entry name" value="AB_hydrolase_fold"/>
</dbReference>
<keyword evidence="2" id="KW-0472">Membrane</keyword>
<sequence>MSSKATLSIWDYIGLAGTAAKIVIYASLTGFFRPRKDVLTYGEWIQTWTLWGLIHYGTIEQRQIYCLLTVKFRRLAKPTADGYVSFAKKSGFTPKVVELADGAKACWIGAKNAKTVVCFLHGGGYINPASALHFQWAQKMVDEARSHDKRMAVMLLHYELAPSGVYPKQLQQATAGLQYLTDTCGKSPSDIIVIGDSAGGNLASGLFAHLCHPHPSVTPIRLSRPLKAGILVSPWVTFAQDSPSMNADKSVDYMSRPGLQNASQAFMSDAPVDEYNTPLAARPEFWKDLPQAVQTVRVLAGGVELFADDIKAFAEKLKACNVEIFVDSKGQHDTPLVDIFRGHDGPATLKVYDWLNELVA</sequence>
<accession>A0A3M7D075</accession>
<evidence type="ECO:0000313" key="5">
    <source>
        <dbReference type="Proteomes" id="UP000270230"/>
    </source>
</evidence>
<dbReference type="InterPro" id="IPR013094">
    <property type="entry name" value="AB_hydrolase_3"/>
</dbReference>
<dbReference type="Gene3D" id="3.40.50.1820">
    <property type="entry name" value="alpha/beta hydrolase"/>
    <property type="match status" value="1"/>
</dbReference>
<dbReference type="AlphaFoldDB" id="A0A3M7D075"/>
<dbReference type="PANTHER" id="PTHR48081">
    <property type="entry name" value="AB HYDROLASE SUPERFAMILY PROTEIN C4A8.06C"/>
    <property type="match status" value="1"/>
</dbReference>
<reference evidence="4 5" key="1">
    <citation type="journal article" date="2018" name="BMC Genomics">
        <title>Genomic evidence for intraspecific hybridization in a clonal and extremely halotolerant yeast.</title>
        <authorList>
            <person name="Gostincar C."/>
            <person name="Stajich J.E."/>
            <person name="Zupancic J."/>
            <person name="Zalar P."/>
            <person name="Gunde-Cimerman N."/>
        </authorList>
    </citation>
    <scope>NUCLEOTIDE SEQUENCE [LARGE SCALE GENOMIC DNA]</scope>
    <source>
        <strain evidence="4 5">EXF-151</strain>
    </source>
</reference>
<feature type="transmembrane region" description="Helical" evidence="2">
    <location>
        <begin position="12"/>
        <end position="32"/>
    </location>
</feature>
<dbReference type="Pfam" id="PF07859">
    <property type="entry name" value="Abhydrolase_3"/>
    <property type="match status" value="1"/>
</dbReference>
<keyword evidence="2" id="KW-1133">Transmembrane helix</keyword>
<evidence type="ECO:0000256" key="2">
    <source>
        <dbReference type="SAM" id="Phobius"/>
    </source>
</evidence>
<dbReference type="EMBL" id="QWIN01000154">
    <property type="protein sequence ID" value="RMY57785.1"/>
    <property type="molecule type" value="Genomic_DNA"/>
</dbReference>
<dbReference type="OrthoDB" id="2152029at2759"/>
<dbReference type="SUPFAM" id="SSF53474">
    <property type="entry name" value="alpha/beta-Hydrolases"/>
    <property type="match status" value="1"/>
</dbReference>
<dbReference type="PANTHER" id="PTHR48081:SF31">
    <property type="entry name" value="STERYL ACETYL HYDROLASE MUG81-RELATED"/>
    <property type="match status" value="1"/>
</dbReference>
<keyword evidence="1" id="KW-0378">Hydrolase</keyword>